<dbReference type="AlphaFoldDB" id="A0A6G9CMU1"/>
<evidence type="ECO:0000313" key="1">
    <source>
        <dbReference type="EMBL" id="QIP38016.1"/>
    </source>
</evidence>
<organism evidence="1 2">
    <name type="scientific">Rhodococcus erythropolis</name>
    <name type="common">Arthrobacter picolinophilus</name>
    <dbReference type="NCBI Taxonomy" id="1833"/>
    <lineage>
        <taxon>Bacteria</taxon>
        <taxon>Bacillati</taxon>
        <taxon>Actinomycetota</taxon>
        <taxon>Actinomycetes</taxon>
        <taxon>Mycobacteriales</taxon>
        <taxon>Nocardiaceae</taxon>
        <taxon>Rhodococcus</taxon>
        <taxon>Rhodococcus erythropolis group</taxon>
    </lineage>
</organism>
<evidence type="ECO:0000313" key="2">
    <source>
        <dbReference type="Proteomes" id="UP000502345"/>
    </source>
</evidence>
<dbReference type="EMBL" id="CP050124">
    <property type="protein sequence ID" value="QIP38016.1"/>
    <property type="molecule type" value="Genomic_DNA"/>
</dbReference>
<sequence length="187" mass="21145">MAFYSWNSRLSAAYFEVIGHTEVLLRNRIAASLRSSSSGQPWYLNPRYNFSAKTTKQIMDARDLLASKRRPETAGGVVAELSFGFWRFLLSRRHAPNVWVDLCAAGLPHFPHGTNRAAFAKPVERIHKLRNRIAHLEPLVDTSAAIEAQRLDRYDSDLDILARWIDPDAADWISSVSRVASVRSARP</sequence>
<reference evidence="1 2" key="1">
    <citation type="submission" date="2020-03" db="EMBL/GenBank/DDBJ databases">
        <title>Screen low temperature-resistant strains for efficient degradation of petroleum hydrocarbons under the low temperature.</title>
        <authorList>
            <person name="Wang Y."/>
            <person name="Chen J."/>
        </authorList>
    </citation>
    <scope>NUCLEOTIDE SEQUENCE [LARGE SCALE GENOMIC DNA]</scope>
    <source>
        <strain evidence="1 2">KB1</strain>
    </source>
</reference>
<dbReference type="Proteomes" id="UP000502345">
    <property type="component" value="Chromosome"/>
</dbReference>
<gene>
    <name evidence="1" type="ORF">G9444_0772</name>
</gene>
<proteinExistence type="predicted"/>
<protein>
    <submittedName>
        <fullName evidence="1">Abi-like protein</fullName>
    </submittedName>
</protein>
<accession>A0A6G9CMU1</accession>
<name>A0A6G9CMU1_RHOER</name>